<dbReference type="PANTHER" id="PTHR30432:SF1">
    <property type="entry name" value="DNA-BINDING TRANSCRIPTIONAL DUAL REGULATOR MODE"/>
    <property type="match status" value="1"/>
</dbReference>
<dbReference type="GeneID" id="90996414"/>
<dbReference type="InterPro" id="IPR036390">
    <property type="entry name" value="WH_DNA-bd_sf"/>
</dbReference>
<evidence type="ECO:0000313" key="2">
    <source>
        <dbReference type="EMBL" id="SHE45382.1"/>
    </source>
</evidence>
<organism evidence="2 3">
    <name type="scientific">Tissierella praeacuta DSM 18095</name>
    <dbReference type="NCBI Taxonomy" id="1123404"/>
    <lineage>
        <taxon>Bacteria</taxon>
        <taxon>Bacillati</taxon>
        <taxon>Bacillota</taxon>
        <taxon>Tissierellia</taxon>
        <taxon>Tissierellales</taxon>
        <taxon>Tissierellaceae</taxon>
        <taxon>Tissierella</taxon>
    </lineage>
</organism>
<dbReference type="InterPro" id="IPR036388">
    <property type="entry name" value="WH-like_DNA-bd_sf"/>
</dbReference>
<reference evidence="3" key="1">
    <citation type="submission" date="2016-11" db="EMBL/GenBank/DDBJ databases">
        <authorList>
            <person name="Varghese N."/>
            <person name="Submissions S."/>
        </authorList>
    </citation>
    <scope>NUCLEOTIDE SEQUENCE [LARGE SCALE GENOMIC DNA]</scope>
    <source>
        <strain evidence="3">DSM 18095</strain>
    </source>
</reference>
<dbReference type="GO" id="GO:0003700">
    <property type="term" value="F:DNA-binding transcription factor activity"/>
    <property type="evidence" value="ECO:0007669"/>
    <property type="project" value="InterPro"/>
</dbReference>
<dbReference type="STRING" id="1123404.SAMN02745784_00741"/>
<gene>
    <name evidence="2" type="ORF">SAMN02745784_00741</name>
</gene>
<dbReference type="SUPFAM" id="SSF46785">
    <property type="entry name" value="Winged helix' DNA-binding domain"/>
    <property type="match status" value="1"/>
</dbReference>
<dbReference type="InterPro" id="IPR000847">
    <property type="entry name" value="LysR_HTH_N"/>
</dbReference>
<name>A0A1M4TLK5_9FIRM</name>
<dbReference type="PANTHER" id="PTHR30432">
    <property type="entry name" value="TRANSCRIPTIONAL REGULATOR MODE"/>
    <property type="match status" value="1"/>
</dbReference>
<accession>A0A1M4TLK5</accession>
<dbReference type="InterPro" id="IPR051815">
    <property type="entry name" value="Molybdate_resp_trans_reg"/>
</dbReference>
<dbReference type="Pfam" id="PF00126">
    <property type="entry name" value="HTH_1"/>
    <property type="match status" value="1"/>
</dbReference>
<sequence length="117" mass="13058">MNLNSYKNLNYNAKIKIVFNNSAFGPGVAKIMSLVKETNKLSEAYKVMGLSPSKGWKIIKRAEEELGFPLFITVVGGKGGGKSELTEEGEELLSKYQSFVNELNIEAEKLFHKYFSS</sequence>
<dbReference type="Gene3D" id="1.10.10.10">
    <property type="entry name" value="Winged helix-like DNA-binding domain superfamily/Winged helix DNA-binding domain"/>
    <property type="match status" value="1"/>
</dbReference>
<evidence type="ECO:0000259" key="1">
    <source>
        <dbReference type="Pfam" id="PF00126"/>
    </source>
</evidence>
<dbReference type="RefSeq" id="WP_072973234.1">
    <property type="nucleotide sequence ID" value="NZ_FQTY01000002.1"/>
</dbReference>
<feature type="domain" description="HTH lysR-type" evidence="1">
    <location>
        <begin position="35"/>
        <end position="90"/>
    </location>
</feature>
<keyword evidence="3" id="KW-1185">Reference proteome</keyword>
<evidence type="ECO:0000313" key="3">
    <source>
        <dbReference type="Proteomes" id="UP000184114"/>
    </source>
</evidence>
<dbReference type="AlphaFoldDB" id="A0A1M4TLK5"/>
<proteinExistence type="predicted"/>
<dbReference type="EMBL" id="FQTY01000002">
    <property type="protein sequence ID" value="SHE45382.1"/>
    <property type="molecule type" value="Genomic_DNA"/>
</dbReference>
<dbReference type="Proteomes" id="UP000184114">
    <property type="component" value="Unassembled WGS sequence"/>
</dbReference>
<protein>
    <submittedName>
        <fullName evidence="2">Molybdate transport system regulatory protein</fullName>
    </submittedName>
</protein>